<reference evidence="1 2" key="1">
    <citation type="submission" date="2022-05" db="EMBL/GenBank/DDBJ databases">
        <authorList>
            <consortium name="Genoscope - CEA"/>
            <person name="William W."/>
        </authorList>
    </citation>
    <scope>NUCLEOTIDE SEQUENCE [LARGE SCALE GENOMIC DNA]</scope>
</reference>
<dbReference type="EMBL" id="CALNXK010000002">
    <property type="protein sequence ID" value="CAH3033799.1"/>
    <property type="molecule type" value="Genomic_DNA"/>
</dbReference>
<dbReference type="Proteomes" id="UP001159405">
    <property type="component" value="Unassembled WGS sequence"/>
</dbReference>
<comment type="caution">
    <text evidence="1">The sequence shown here is derived from an EMBL/GenBank/DDBJ whole genome shotgun (WGS) entry which is preliminary data.</text>
</comment>
<evidence type="ECO:0000313" key="1">
    <source>
        <dbReference type="EMBL" id="CAH3033799.1"/>
    </source>
</evidence>
<organism evidence="1 2">
    <name type="scientific">Porites lobata</name>
    <dbReference type="NCBI Taxonomy" id="104759"/>
    <lineage>
        <taxon>Eukaryota</taxon>
        <taxon>Metazoa</taxon>
        <taxon>Cnidaria</taxon>
        <taxon>Anthozoa</taxon>
        <taxon>Hexacorallia</taxon>
        <taxon>Scleractinia</taxon>
        <taxon>Fungiina</taxon>
        <taxon>Poritidae</taxon>
        <taxon>Porites</taxon>
    </lineage>
</organism>
<name>A0ABN8MVA8_9CNID</name>
<accession>A0ABN8MVA8</accession>
<keyword evidence="2" id="KW-1185">Reference proteome</keyword>
<sequence>MFEANKPDNNYSAINTKITNLLNLPVETNLPPISKVFVGYPSSSQVAERSCEDK</sequence>
<proteinExistence type="predicted"/>
<gene>
    <name evidence="1" type="ORF">PLOB_00016086</name>
</gene>
<protein>
    <submittedName>
        <fullName evidence="1">Uncharacterized protein</fullName>
    </submittedName>
</protein>
<evidence type="ECO:0000313" key="2">
    <source>
        <dbReference type="Proteomes" id="UP001159405"/>
    </source>
</evidence>